<dbReference type="SUPFAM" id="SSF50249">
    <property type="entry name" value="Nucleic acid-binding proteins"/>
    <property type="match status" value="1"/>
</dbReference>
<gene>
    <name evidence="1" type="ORF">EVOR1521_LOCUS18848</name>
</gene>
<reference evidence="1" key="1">
    <citation type="submission" date="2023-08" db="EMBL/GenBank/DDBJ databases">
        <authorList>
            <person name="Chen Y."/>
            <person name="Shah S."/>
            <person name="Dougan E. K."/>
            <person name="Thang M."/>
            <person name="Chan C."/>
        </authorList>
    </citation>
    <scope>NUCLEOTIDE SEQUENCE</scope>
</reference>
<evidence type="ECO:0000313" key="1">
    <source>
        <dbReference type="EMBL" id="CAJ1394114.1"/>
    </source>
</evidence>
<proteinExistence type="predicted"/>
<dbReference type="EMBL" id="CAUJNA010002757">
    <property type="protein sequence ID" value="CAJ1394114.1"/>
    <property type="molecule type" value="Genomic_DNA"/>
</dbReference>
<sequence length="121" mass="13376">MTGMTGVVKSWNGLKGFGFIEGNNIQTDVLFSKRELPEDFREVQGKFLTGSALDAELRGGLERRVGNLPICLLVAPRGDRPFGLQKLRPCHPASEGGKCCDPKLSCFFSQWGLVKRRGKSY</sequence>
<evidence type="ECO:0008006" key="3">
    <source>
        <dbReference type="Google" id="ProtNLM"/>
    </source>
</evidence>
<dbReference type="Proteomes" id="UP001178507">
    <property type="component" value="Unassembled WGS sequence"/>
</dbReference>
<dbReference type="AlphaFoldDB" id="A0AA36N6B3"/>
<evidence type="ECO:0000313" key="2">
    <source>
        <dbReference type="Proteomes" id="UP001178507"/>
    </source>
</evidence>
<name>A0AA36N6B3_9DINO</name>
<protein>
    <recommendedName>
        <fullName evidence="3">CSD domain-containing protein</fullName>
    </recommendedName>
</protein>
<organism evidence="1 2">
    <name type="scientific">Effrenium voratum</name>
    <dbReference type="NCBI Taxonomy" id="2562239"/>
    <lineage>
        <taxon>Eukaryota</taxon>
        <taxon>Sar</taxon>
        <taxon>Alveolata</taxon>
        <taxon>Dinophyceae</taxon>
        <taxon>Suessiales</taxon>
        <taxon>Symbiodiniaceae</taxon>
        <taxon>Effrenium</taxon>
    </lineage>
</organism>
<comment type="caution">
    <text evidence="1">The sequence shown here is derived from an EMBL/GenBank/DDBJ whole genome shotgun (WGS) entry which is preliminary data.</text>
</comment>
<accession>A0AA36N6B3</accession>
<dbReference type="Gene3D" id="2.40.50.140">
    <property type="entry name" value="Nucleic acid-binding proteins"/>
    <property type="match status" value="1"/>
</dbReference>
<keyword evidence="2" id="KW-1185">Reference proteome</keyword>
<dbReference type="InterPro" id="IPR012340">
    <property type="entry name" value="NA-bd_OB-fold"/>
</dbReference>